<dbReference type="EMBL" id="QXGC01000171">
    <property type="protein sequence ID" value="KAE9246384.1"/>
    <property type="molecule type" value="Genomic_DNA"/>
</dbReference>
<feature type="compositionally biased region" description="Basic and acidic residues" evidence="1">
    <location>
        <begin position="67"/>
        <end position="80"/>
    </location>
</feature>
<dbReference type="AlphaFoldDB" id="A0A6G0LRN8"/>
<dbReference type="Proteomes" id="UP000476176">
    <property type="component" value="Unassembled WGS sequence"/>
</dbReference>
<evidence type="ECO:0000313" key="5">
    <source>
        <dbReference type="Proteomes" id="UP000488956"/>
    </source>
</evidence>
<organism evidence="2 5">
    <name type="scientific">Phytophthora fragariae</name>
    <dbReference type="NCBI Taxonomy" id="53985"/>
    <lineage>
        <taxon>Eukaryota</taxon>
        <taxon>Sar</taxon>
        <taxon>Stramenopiles</taxon>
        <taxon>Oomycota</taxon>
        <taxon>Peronosporomycetes</taxon>
        <taxon>Peronosporales</taxon>
        <taxon>Peronosporaceae</taxon>
        <taxon>Phytophthora</taxon>
    </lineage>
</organism>
<comment type="caution">
    <text evidence="2">The sequence shown here is derived from an EMBL/GenBank/DDBJ whole genome shotgun (WGS) entry which is preliminary data.</text>
</comment>
<protein>
    <submittedName>
        <fullName evidence="2">Uncharacterized protein</fullName>
    </submittedName>
</protein>
<evidence type="ECO:0000313" key="3">
    <source>
        <dbReference type="EMBL" id="KAE9246384.1"/>
    </source>
</evidence>
<dbReference type="Proteomes" id="UP000488956">
    <property type="component" value="Unassembled WGS sequence"/>
</dbReference>
<evidence type="ECO:0000313" key="4">
    <source>
        <dbReference type="Proteomes" id="UP000476176"/>
    </source>
</evidence>
<reference evidence="4 5" key="1">
    <citation type="submission" date="2018-09" db="EMBL/GenBank/DDBJ databases">
        <title>Genomic investigation of the strawberry pathogen Phytophthora fragariae indicates pathogenicity is determined by transcriptional variation in three key races.</title>
        <authorList>
            <person name="Adams T.M."/>
            <person name="Armitage A.D."/>
            <person name="Sobczyk M.K."/>
            <person name="Bates H.J."/>
            <person name="Dunwell J.M."/>
            <person name="Nellist C.F."/>
            <person name="Harrison R.J."/>
        </authorList>
    </citation>
    <scope>NUCLEOTIDE SEQUENCE [LARGE SCALE GENOMIC DNA]</scope>
    <source>
        <strain evidence="3 4">BC-23</strain>
        <strain evidence="2 5">ONT-3</strain>
    </source>
</reference>
<name>A0A6G0LRN8_9STRA</name>
<proteinExistence type="predicted"/>
<dbReference type="EMBL" id="QXFX01000162">
    <property type="protein sequence ID" value="KAE9128182.1"/>
    <property type="molecule type" value="Genomic_DNA"/>
</dbReference>
<evidence type="ECO:0000313" key="2">
    <source>
        <dbReference type="EMBL" id="KAE9128182.1"/>
    </source>
</evidence>
<evidence type="ECO:0000256" key="1">
    <source>
        <dbReference type="SAM" id="MobiDB-lite"/>
    </source>
</evidence>
<accession>A0A6G0LRN8</accession>
<gene>
    <name evidence="3" type="ORF">PF004_g4822</name>
    <name evidence="2" type="ORF">PF010_g4598</name>
</gene>
<sequence>MLTGKVPNLSDIVTFGSPCTAYRDPGKKAWKSRAQHIENVETLDSKQNAQLQAQLEREDPELKRAIEQREQAAERKEHVADSTQISETPKVPESGDPA</sequence>
<feature type="region of interest" description="Disordered" evidence="1">
    <location>
        <begin position="67"/>
        <end position="98"/>
    </location>
</feature>